<evidence type="ECO:0000259" key="4">
    <source>
        <dbReference type="Pfam" id="PF24507"/>
    </source>
</evidence>
<evidence type="ECO:0000313" key="8">
    <source>
        <dbReference type="Ensembl" id="ENSPKIP00000020484.1"/>
    </source>
</evidence>
<dbReference type="InterPro" id="IPR052614">
    <property type="entry name" value="CFAP65"/>
</dbReference>
<dbReference type="Pfam" id="PF25248">
    <property type="entry name" value="Ig_CFAP65_8th"/>
    <property type="match status" value="1"/>
</dbReference>
<evidence type="ECO:0000259" key="5">
    <source>
        <dbReference type="Pfam" id="PF24816"/>
    </source>
</evidence>
<dbReference type="GeneTree" id="ENSGT00430000031142"/>
<evidence type="ECO:0000256" key="2">
    <source>
        <dbReference type="SAM" id="MobiDB-lite"/>
    </source>
</evidence>
<dbReference type="Pfam" id="PF24816">
    <property type="entry name" value="Ig_CFAP65__9th"/>
    <property type="match status" value="1"/>
</dbReference>
<reference evidence="8" key="1">
    <citation type="submission" date="2025-08" db="UniProtKB">
        <authorList>
            <consortium name="Ensembl"/>
        </authorList>
    </citation>
    <scope>IDENTIFICATION</scope>
</reference>
<evidence type="ECO:0000313" key="9">
    <source>
        <dbReference type="Proteomes" id="UP000261540"/>
    </source>
</evidence>
<feature type="compositionally biased region" description="Polar residues" evidence="2">
    <location>
        <begin position="1711"/>
        <end position="1721"/>
    </location>
</feature>
<keyword evidence="9" id="KW-1185">Reference proteome</keyword>
<proteinExistence type="predicted"/>
<feature type="domain" description="CFAP65 seventh Ig-like" evidence="7">
    <location>
        <begin position="152"/>
        <end position="236"/>
    </location>
</feature>
<dbReference type="InterPro" id="IPR058536">
    <property type="entry name" value="Ig_CFAP65_4th"/>
</dbReference>
<dbReference type="GO" id="GO:0007288">
    <property type="term" value="P:sperm axoneme assembly"/>
    <property type="evidence" value="ECO:0007669"/>
    <property type="project" value="TreeGrafter"/>
</dbReference>
<dbReference type="GO" id="GO:0005737">
    <property type="term" value="C:cytoplasm"/>
    <property type="evidence" value="ECO:0007669"/>
    <property type="project" value="UniProtKB-SubCell"/>
</dbReference>
<feature type="compositionally biased region" description="Basic and acidic residues" evidence="2">
    <location>
        <begin position="1700"/>
        <end position="1710"/>
    </location>
</feature>
<dbReference type="Gene3D" id="2.60.40.10">
    <property type="entry name" value="Immunoglobulins"/>
    <property type="match status" value="8"/>
</dbReference>
<feature type="region of interest" description="Disordered" evidence="2">
    <location>
        <begin position="1529"/>
        <end position="1550"/>
    </location>
</feature>
<dbReference type="CTD" id="255101"/>
<evidence type="ECO:0000259" key="7">
    <source>
        <dbReference type="Pfam" id="PF25249"/>
    </source>
</evidence>
<dbReference type="InterPro" id="IPR057467">
    <property type="entry name" value="Ig_CFAP65_8th"/>
</dbReference>
<organism evidence="8 9">
    <name type="scientific">Paramormyrops kingsleyae</name>
    <dbReference type="NCBI Taxonomy" id="1676925"/>
    <lineage>
        <taxon>Eukaryota</taxon>
        <taxon>Metazoa</taxon>
        <taxon>Chordata</taxon>
        <taxon>Craniata</taxon>
        <taxon>Vertebrata</taxon>
        <taxon>Euteleostomi</taxon>
        <taxon>Actinopterygii</taxon>
        <taxon>Neopterygii</taxon>
        <taxon>Teleostei</taxon>
        <taxon>Osteoglossocephala</taxon>
        <taxon>Osteoglossomorpha</taxon>
        <taxon>Osteoglossiformes</taxon>
        <taxon>Mormyridae</taxon>
        <taxon>Paramormyrops</taxon>
    </lineage>
</organism>
<dbReference type="InterPro" id="IPR056344">
    <property type="entry name" value="Ig_CFAP65-like_9th"/>
</dbReference>
<name>A0A3B3RPQ8_9TELE</name>
<feature type="domain" description="CFAP65 tenth Ig-like" evidence="3">
    <location>
        <begin position="1171"/>
        <end position="1287"/>
    </location>
</feature>
<protein>
    <submittedName>
        <fullName evidence="8">Cilia and flagella associated protein 65</fullName>
    </submittedName>
</protein>
<feature type="domain" description="CFAP65 seventh Ig-like" evidence="7">
    <location>
        <begin position="771"/>
        <end position="843"/>
    </location>
</feature>
<accession>A0A3B3RPQ8</accession>
<dbReference type="STRING" id="1676925.ENSPKIP00000020484"/>
<reference evidence="8" key="2">
    <citation type="submission" date="2025-09" db="UniProtKB">
        <authorList>
            <consortium name="Ensembl"/>
        </authorList>
    </citation>
    <scope>IDENTIFICATION</scope>
</reference>
<feature type="domain" description="CFAP65 fourth Ig-like" evidence="4">
    <location>
        <begin position="368"/>
        <end position="461"/>
    </location>
</feature>
<feature type="region of interest" description="Disordered" evidence="2">
    <location>
        <begin position="1690"/>
        <end position="1721"/>
    </location>
</feature>
<feature type="coiled-coil region" evidence="1">
    <location>
        <begin position="1401"/>
        <end position="1428"/>
    </location>
</feature>
<keyword evidence="1" id="KW-0175">Coiled coil</keyword>
<dbReference type="InterPro" id="IPR057470">
    <property type="entry name" value="Ig_CFAP65_7th"/>
</dbReference>
<evidence type="ECO:0000256" key="1">
    <source>
        <dbReference type="SAM" id="Coils"/>
    </source>
</evidence>
<dbReference type="Pfam" id="PF24507">
    <property type="entry name" value="Ig_CFAP65_4th"/>
    <property type="match status" value="1"/>
</dbReference>
<sequence>MLAEISLNPLKSDTFQKADCTKHELGASLPQLAELGRGAVSHRGCFLGVETQKQLIWESWEPGREVTKSLTLKNIHSKLQKLHFKPPISGVFITLFPKTIVLSPGTSFSLPVTFRPLEKREYSDSIEFRSRAGTFRVSLRAAPPRHALEVPDTVLLPPCAVQDTSRVTFVIRNASKLQTSFTWEVEAPFRLSPMNDVLAPGEECSVTVYFRPQQALVYQEEARCVYGDLEESRATVLLRGLSKYPHLQVCTPQKEGEWSVLDFGSVSVGKTKEKYFDIFNPCQVSAPFRLSMLHRPALLEEVFQCDVREGRVEPRASLKVPVRFSPQTVDCTSVDYYSVTCSGGVSKTILKVTGTCVGPLVTLEVTVLDFGCLELGTEAVRTVTLSNCGLAEARFQFDVDPGGHGVFGPEPPCGILPPRGSLTIRVRFRPRLPIAHYRRVACLVLHRDPLFLDLIGTCHSEQLKPAILKPRHLRLYWLHLARGLTCYPPDVLSTMLEENKLQLDQEGALLLPEDLQVKTPVLDPTQVQRAPAEEYLQGSSGVGSAVTVDPPELLFHRGSRSLSVSVTNRTKGTLSLAWTMAPDWAFSVEPASRDLAPLKSTAFRVVYAPPKDNTLHGAQLECFAFYKVLRNHHQADDRTLCPPCCVTLRVSGHSFQPGCEHFTPRVILQRPLVVFPPLAETCYQMVLLQNAGDLPLTFRLDPDEGLPVSVRPTTGLVAPGAHQILMLRSTPEADRPREHALPLWFNGTSKHTQVLTVLSSTERPQVSLESDGGLFFQPTAVGSCSIRSWRIRNESRVPLSFHWSARDSEDSSLSVDPEDGVLQPNESLAQVWSFTPLAESLYTLKPSLMFWPTQSPGCRKSRLSVRVMGFATQGSIQAECPVLDLGEVLVGGCQSCDLPLLNHGPCALRFSLDVQQSIMVPVQPQDAPDDPIALKLERLEGTIAARCRMLIRCTARLTRRASYCWSIRYQIVNWHGSVMSEPQALCRVQGRGSYPTLEVVDAEGCGAAEGLGRMQLWSMLSLSGLNAYLCQDPSLELALGPGGHSPRRRLSGFTPVMLDFDLCAAPLGSEPSSVTLTLENTGNITAEWCFLFPEDQKVKLEYWAETSDPSSAEQLFSVAPRAGKLHPGQQGAVQLIYRHDLMGRFGLPVLLKVSHGRQILLNFTGVTVACDQPYVHFTSSKHNFAPVAIGEFDPPRQTCDLYNAGAVPATYRVDITPLQQLTADNFGHPVLQCLNPSGEVQPGLVASLLWIFSPLEAKTYSVDVSIHILEGDSTLVTLQGCGFDARTLGDSPPLWLQGDQADVPRPQREPLPGQLAVLSLKQLSLGDVPICSRTTRIFFLMNVSSTDTVLYSWNLAQQAHCSEVQIHPEDGALAVGESVLCTLTLQAVGGPCIYTLDLICQVTAEGAVVQYERELQQWEQEGERQRDEFIITESGVQPPAILQGCDTAVQNADPPVRRYKTLPPIPSARSRLPRAERRALRNAPRVWRRPEPPRAALLHLGVTARSHSLPDVQRNFPCRFHTHYIQSSSKRSGAEACESRPPLTDSPLSSERDVVTHVLTCIIRSLLEDPLFHQSLVESFNEPVPYFSQLRTMQLQHPRPPPPSEPPPPNGPVRPGGSVQGPGFSMEPQAHLPVSETQQDRDLQIQEIIRRLPEFHDLTEDVLLNTLQNLMKEAYHGEWILTARPRAIALPPTTGRRSGAGREPDNKTRPDQQGSTSSPPP</sequence>
<evidence type="ECO:0000259" key="6">
    <source>
        <dbReference type="Pfam" id="PF25248"/>
    </source>
</evidence>
<feature type="domain" description="CFAP65-like ninth Ig-like" evidence="5">
    <location>
        <begin position="995"/>
        <end position="1165"/>
    </location>
</feature>
<dbReference type="PANTHER" id="PTHR46127">
    <property type="entry name" value="CILIA- AND FLAGELLA-ASSOCIATED PROTEIN 65"/>
    <property type="match status" value="1"/>
</dbReference>
<dbReference type="Proteomes" id="UP000261540">
    <property type="component" value="Unplaced"/>
</dbReference>
<dbReference type="InterPro" id="IPR013783">
    <property type="entry name" value="Ig-like_fold"/>
</dbReference>
<dbReference type="PANTHER" id="PTHR46127:SF1">
    <property type="entry name" value="CILIA- AND FLAGELLA-ASSOCIATED PROTEIN 65"/>
    <property type="match status" value="1"/>
</dbReference>
<dbReference type="Pfam" id="PF24291">
    <property type="entry name" value="Ig_CFAP65"/>
    <property type="match status" value="1"/>
</dbReference>
<evidence type="ECO:0000259" key="3">
    <source>
        <dbReference type="Pfam" id="PF24291"/>
    </source>
</evidence>
<dbReference type="GO" id="GO:0036126">
    <property type="term" value="C:sperm flagellum"/>
    <property type="evidence" value="ECO:0007669"/>
    <property type="project" value="TreeGrafter"/>
</dbReference>
<dbReference type="Ensembl" id="ENSPKIT00000001101.1">
    <property type="protein sequence ID" value="ENSPKIP00000020484.1"/>
    <property type="gene ID" value="ENSPKIG00000005246.1"/>
</dbReference>
<feature type="compositionally biased region" description="Pro residues" evidence="2">
    <location>
        <begin position="1598"/>
        <end position="1612"/>
    </location>
</feature>
<dbReference type="Pfam" id="PF25249">
    <property type="entry name" value="Ig_CFAP65_7th"/>
    <property type="match status" value="2"/>
</dbReference>
<dbReference type="InterPro" id="IPR056305">
    <property type="entry name" value="Ig_CFAP65_10th"/>
</dbReference>
<feature type="domain" description="CFAP65 eight Ig-like" evidence="6">
    <location>
        <begin position="874"/>
        <end position="991"/>
    </location>
</feature>
<feature type="region of interest" description="Disordered" evidence="2">
    <location>
        <begin position="1593"/>
        <end position="1640"/>
    </location>
</feature>